<protein>
    <recommendedName>
        <fullName evidence="3">WXG100 family type VII secretion target</fullName>
    </recommendedName>
</protein>
<evidence type="ECO:0008006" key="3">
    <source>
        <dbReference type="Google" id="ProtNLM"/>
    </source>
</evidence>
<dbReference type="RefSeq" id="WP_134423779.1">
    <property type="nucleotide sequence ID" value="NZ_SOHA01000009.1"/>
</dbReference>
<name>A0A4Y8JW19_9MICO</name>
<keyword evidence="2" id="KW-1185">Reference proteome</keyword>
<reference evidence="1 2" key="1">
    <citation type="submission" date="2019-03" db="EMBL/GenBank/DDBJ databases">
        <title>Genomics of glacier-inhabiting Cryobacterium strains.</title>
        <authorList>
            <person name="Liu Q."/>
            <person name="Xin Y.-H."/>
        </authorList>
    </citation>
    <scope>NUCLEOTIDE SEQUENCE [LARGE SCALE GENOMIC DNA]</scope>
    <source>
        <strain evidence="1 2">TMT1-51</strain>
    </source>
</reference>
<dbReference type="EMBL" id="SOHA01000009">
    <property type="protein sequence ID" value="TFD32236.1"/>
    <property type="molecule type" value="Genomic_DNA"/>
</dbReference>
<dbReference type="OrthoDB" id="5244663at2"/>
<evidence type="ECO:0000313" key="1">
    <source>
        <dbReference type="EMBL" id="TFD32236.1"/>
    </source>
</evidence>
<comment type="caution">
    <text evidence="1">The sequence shown here is derived from an EMBL/GenBank/DDBJ whole genome shotgun (WGS) entry which is preliminary data.</text>
</comment>
<dbReference type="AlphaFoldDB" id="A0A4Y8JW19"/>
<proteinExistence type="predicted"/>
<dbReference type="Proteomes" id="UP000297472">
    <property type="component" value="Unassembled WGS sequence"/>
</dbReference>
<organism evidence="1 2">
    <name type="scientific">Cryobacterium cryoconiti</name>
    <dbReference type="NCBI Taxonomy" id="1259239"/>
    <lineage>
        <taxon>Bacteria</taxon>
        <taxon>Bacillati</taxon>
        <taxon>Actinomycetota</taxon>
        <taxon>Actinomycetes</taxon>
        <taxon>Micrococcales</taxon>
        <taxon>Microbacteriaceae</taxon>
        <taxon>Cryobacterium</taxon>
    </lineage>
</organism>
<evidence type="ECO:0000313" key="2">
    <source>
        <dbReference type="Proteomes" id="UP000297472"/>
    </source>
</evidence>
<gene>
    <name evidence="1" type="ORF">E3T49_04540</name>
</gene>
<sequence>MLFMKSELSSAAAAIRNAEAQLSRTAAELADAGLWAGQDADRFQDDWRNSVRAPLQTAAGIVDSVAFITL</sequence>
<accession>A0A4Y8JW19</accession>